<sequence>MGVIGQRSCFQQADSDESFHLGVTKATFGLLVLTTYGRCWTSAMLPSSLASRRGTSRVTANVHVGEPPFRPAYGFEPASPLGPRAIEGEAVPGLQLWLSRMGLEEHLPAANEWCQEMGASVLEEVIDDLDDFTEALDIPEGDTDTLKKRGRVSFSNLLQRGEIPEQKAVVEAVEEFKASGRTFIKRTSQTQDS</sequence>
<name>A0ABP0KA27_9DINO</name>
<comment type="caution">
    <text evidence="1">The sequence shown here is derived from an EMBL/GenBank/DDBJ whole genome shotgun (WGS) entry which is preliminary data.</text>
</comment>
<accession>A0ABP0KA27</accession>
<protein>
    <submittedName>
        <fullName evidence="1">Uncharacterized protein</fullName>
    </submittedName>
</protein>
<proteinExistence type="predicted"/>
<reference evidence="1 2" key="1">
    <citation type="submission" date="2024-02" db="EMBL/GenBank/DDBJ databases">
        <authorList>
            <person name="Chen Y."/>
            <person name="Shah S."/>
            <person name="Dougan E. K."/>
            <person name="Thang M."/>
            <person name="Chan C."/>
        </authorList>
    </citation>
    <scope>NUCLEOTIDE SEQUENCE [LARGE SCALE GENOMIC DNA]</scope>
</reference>
<evidence type="ECO:0000313" key="2">
    <source>
        <dbReference type="Proteomes" id="UP001642464"/>
    </source>
</evidence>
<organism evidence="1 2">
    <name type="scientific">Durusdinium trenchii</name>
    <dbReference type="NCBI Taxonomy" id="1381693"/>
    <lineage>
        <taxon>Eukaryota</taxon>
        <taxon>Sar</taxon>
        <taxon>Alveolata</taxon>
        <taxon>Dinophyceae</taxon>
        <taxon>Suessiales</taxon>
        <taxon>Symbiodiniaceae</taxon>
        <taxon>Durusdinium</taxon>
    </lineage>
</organism>
<keyword evidence="2" id="KW-1185">Reference proteome</keyword>
<dbReference type="Proteomes" id="UP001642464">
    <property type="component" value="Unassembled WGS sequence"/>
</dbReference>
<evidence type="ECO:0000313" key="1">
    <source>
        <dbReference type="EMBL" id="CAK9022929.1"/>
    </source>
</evidence>
<dbReference type="EMBL" id="CAXAMM010010269">
    <property type="protein sequence ID" value="CAK9022929.1"/>
    <property type="molecule type" value="Genomic_DNA"/>
</dbReference>
<gene>
    <name evidence="1" type="ORF">SCF082_LOCUS15987</name>
</gene>